<feature type="chain" id="PRO_5009308883" evidence="2">
    <location>
        <begin position="25"/>
        <end position="106"/>
    </location>
</feature>
<keyword evidence="1 2" id="KW-0732">Signal</keyword>
<sequence>MSRPIIIILAVVLAFLLVFDQVNSAPAHHRNKKHTQCESRLYKTMLTLCNHKGNPKIMKETAERCCVDNCDLIEMMSSCQRKSEDEEDLQAESVDEINQFVERESY</sequence>
<accession>A0A1I7UHC4</accession>
<proteinExistence type="predicted"/>
<name>A0A1I7UHC4_9PELO</name>
<dbReference type="InterPro" id="IPR036438">
    <property type="entry name" value="Insulin-like_sf"/>
</dbReference>
<dbReference type="SUPFAM" id="SSF56994">
    <property type="entry name" value="Insulin-like"/>
    <property type="match status" value="1"/>
</dbReference>
<dbReference type="Proteomes" id="UP000095282">
    <property type="component" value="Unplaced"/>
</dbReference>
<evidence type="ECO:0000313" key="4">
    <source>
        <dbReference type="WBParaSite" id="Csp11.Scaffold629.g9334.t1"/>
    </source>
</evidence>
<keyword evidence="3" id="KW-1185">Reference proteome</keyword>
<reference evidence="4" key="1">
    <citation type="submission" date="2016-11" db="UniProtKB">
        <authorList>
            <consortium name="WormBaseParasite"/>
        </authorList>
    </citation>
    <scope>IDENTIFICATION</scope>
</reference>
<organism evidence="3 4">
    <name type="scientific">Caenorhabditis tropicalis</name>
    <dbReference type="NCBI Taxonomy" id="1561998"/>
    <lineage>
        <taxon>Eukaryota</taxon>
        <taxon>Metazoa</taxon>
        <taxon>Ecdysozoa</taxon>
        <taxon>Nematoda</taxon>
        <taxon>Chromadorea</taxon>
        <taxon>Rhabditida</taxon>
        <taxon>Rhabditina</taxon>
        <taxon>Rhabditomorpha</taxon>
        <taxon>Rhabditoidea</taxon>
        <taxon>Rhabditidae</taxon>
        <taxon>Peloderinae</taxon>
        <taxon>Caenorhabditis</taxon>
    </lineage>
</organism>
<dbReference type="STRING" id="1561998.A0A1I7UHC4"/>
<protein>
    <submittedName>
        <fullName evidence="4">INSulin related</fullName>
    </submittedName>
</protein>
<feature type="signal peptide" evidence="2">
    <location>
        <begin position="1"/>
        <end position="24"/>
    </location>
</feature>
<evidence type="ECO:0000256" key="2">
    <source>
        <dbReference type="SAM" id="SignalP"/>
    </source>
</evidence>
<dbReference type="AlphaFoldDB" id="A0A1I7UHC4"/>
<dbReference type="eggNOG" id="ENOG502TJ7G">
    <property type="taxonomic scope" value="Eukaryota"/>
</dbReference>
<dbReference type="WBParaSite" id="Csp11.Scaffold629.g9334.t1">
    <property type="protein sequence ID" value="Csp11.Scaffold629.g9334.t1"/>
    <property type="gene ID" value="Csp11.Scaffold629.g9334"/>
</dbReference>
<evidence type="ECO:0000256" key="1">
    <source>
        <dbReference type="ARBA" id="ARBA00022729"/>
    </source>
</evidence>
<evidence type="ECO:0000313" key="3">
    <source>
        <dbReference type="Proteomes" id="UP000095282"/>
    </source>
</evidence>